<feature type="transmembrane region" description="Helical" evidence="6">
    <location>
        <begin position="444"/>
        <end position="465"/>
    </location>
</feature>
<feature type="domain" description="ABC transporter" evidence="7">
    <location>
        <begin position="97"/>
        <end position="322"/>
    </location>
</feature>
<dbReference type="AlphaFoldDB" id="A0A7N2L0M7"/>
<dbReference type="Proteomes" id="UP000594261">
    <property type="component" value="Chromosome 2"/>
</dbReference>
<accession>A0A7N2L0M7</accession>
<dbReference type="InterPro" id="IPR003439">
    <property type="entry name" value="ABC_transporter-like_ATP-bd"/>
</dbReference>
<keyword evidence="9" id="KW-1185">Reference proteome</keyword>
<evidence type="ECO:0000256" key="6">
    <source>
        <dbReference type="SAM" id="Phobius"/>
    </source>
</evidence>
<reference evidence="8" key="2">
    <citation type="submission" date="2021-01" db="UniProtKB">
        <authorList>
            <consortium name="EnsemblPlants"/>
        </authorList>
    </citation>
    <scope>IDENTIFICATION</scope>
</reference>
<dbReference type="Gene3D" id="3.40.50.300">
    <property type="entry name" value="P-loop containing nucleotide triphosphate hydrolases"/>
    <property type="match status" value="1"/>
</dbReference>
<organism evidence="8 9">
    <name type="scientific">Quercus lobata</name>
    <name type="common">Valley oak</name>
    <dbReference type="NCBI Taxonomy" id="97700"/>
    <lineage>
        <taxon>Eukaryota</taxon>
        <taxon>Viridiplantae</taxon>
        <taxon>Streptophyta</taxon>
        <taxon>Embryophyta</taxon>
        <taxon>Tracheophyta</taxon>
        <taxon>Spermatophyta</taxon>
        <taxon>Magnoliopsida</taxon>
        <taxon>eudicotyledons</taxon>
        <taxon>Gunneridae</taxon>
        <taxon>Pentapetalae</taxon>
        <taxon>rosids</taxon>
        <taxon>fabids</taxon>
        <taxon>Fagales</taxon>
        <taxon>Fagaceae</taxon>
        <taxon>Quercus</taxon>
    </lineage>
</organism>
<dbReference type="GO" id="GO:0005886">
    <property type="term" value="C:plasma membrane"/>
    <property type="evidence" value="ECO:0007669"/>
    <property type="project" value="UniProtKB-ARBA"/>
</dbReference>
<evidence type="ECO:0000313" key="8">
    <source>
        <dbReference type="EnsemblPlants" id="QL02p086569:mrna"/>
    </source>
</evidence>
<evidence type="ECO:0000256" key="5">
    <source>
        <dbReference type="ARBA" id="ARBA00023136"/>
    </source>
</evidence>
<name>A0A7N2L0M7_QUELO</name>
<evidence type="ECO:0000256" key="2">
    <source>
        <dbReference type="ARBA" id="ARBA00022448"/>
    </source>
</evidence>
<dbReference type="InterPro" id="IPR027417">
    <property type="entry name" value="P-loop_NTPase"/>
</dbReference>
<dbReference type="PANTHER" id="PTHR19241">
    <property type="entry name" value="ATP-BINDING CASSETTE TRANSPORTER"/>
    <property type="match status" value="1"/>
</dbReference>
<dbReference type="Gramene" id="QL02p086569:mrna">
    <property type="protein sequence ID" value="QL02p086569:mrna"/>
    <property type="gene ID" value="QL02p086569"/>
</dbReference>
<evidence type="ECO:0000259" key="7">
    <source>
        <dbReference type="PROSITE" id="PS50893"/>
    </source>
</evidence>
<dbReference type="InterPro" id="IPR013525">
    <property type="entry name" value="ABC2_TM"/>
</dbReference>
<keyword evidence="2" id="KW-0813">Transport</keyword>
<dbReference type="GO" id="GO:0005524">
    <property type="term" value="F:ATP binding"/>
    <property type="evidence" value="ECO:0007669"/>
    <property type="project" value="InterPro"/>
</dbReference>
<feature type="transmembrane region" description="Helical" evidence="6">
    <location>
        <begin position="406"/>
        <end position="424"/>
    </location>
</feature>
<keyword evidence="3 6" id="KW-0812">Transmembrane</keyword>
<keyword evidence="5 6" id="KW-0472">Membrane</keyword>
<dbReference type="EnsemblPlants" id="QL02p086569:mrna">
    <property type="protein sequence ID" value="QL02p086569:mrna"/>
    <property type="gene ID" value="QL02p086569"/>
</dbReference>
<evidence type="ECO:0000313" key="9">
    <source>
        <dbReference type="Proteomes" id="UP000594261"/>
    </source>
</evidence>
<dbReference type="SUPFAM" id="SSF52540">
    <property type="entry name" value="P-loop containing nucleoside triphosphate hydrolases"/>
    <property type="match status" value="1"/>
</dbReference>
<reference evidence="9" key="1">
    <citation type="journal article" date="2016" name="G3 (Bethesda)">
        <title>First Draft Assembly and Annotation of the Genome of a California Endemic Oak Quercus lobata Nee (Fagaceae).</title>
        <authorList>
            <person name="Sork V.L."/>
            <person name="Fitz-Gibbon S.T."/>
            <person name="Puiu D."/>
            <person name="Crepeau M."/>
            <person name="Gugger P.F."/>
            <person name="Sherman R."/>
            <person name="Stevens K."/>
            <person name="Langley C.H."/>
            <person name="Pellegrini M."/>
            <person name="Salzberg S.L."/>
        </authorList>
    </citation>
    <scope>NUCLEOTIDE SEQUENCE [LARGE SCALE GENOMIC DNA]</scope>
    <source>
        <strain evidence="9">cv. SW786</strain>
    </source>
</reference>
<dbReference type="PROSITE" id="PS50893">
    <property type="entry name" value="ABC_TRANSPORTER_2"/>
    <property type="match status" value="1"/>
</dbReference>
<evidence type="ECO:0000256" key="3">
    <source>
        <dbReference type="ARBA" id="ARBA00022692"/>
    </source>
</evidence>
<proteinExistence type="predicted"/>
<dbReference type="GO" id="GO:0016887">
    <property type="term" value="F:ATP hydrolysis activity"/>
    <property type="evidence" value="ECO:0007669"/>
    <property type="project" value="InterPro"/>
</dbReference>
<feature type="transmembrane region" description="Helical" evidence="6">
    <location>
        <begin position="471"/>
        <end position="495"/>
    </location>
</feature>
<keyword evidence="4 6" id="KW-1133">Transmembrane helix</keyword>
<dbReference type="InParanoid" id="A0A7N2L0M7"/>
<protein>
    <recommendedName>
        <fullName evidence="7">ABC transporter domain-containing protein</fullName>
    </recommendedName>
</protein>
<comment type="subcellular location">
    <subcellularLocation>
        <location evidence="1">Membrane</location>
        <topology evidence="1">Multi-pass membrane protein</topology>
    </subcellularLocation>
</comment>
<dbReference type="Pfam" id="PF01061">
    <property type="entry name" value="ABC2_membrane"/>
    <property type="match status" value="1"/>
</dbReference>
<dbReference type="GO" id="GO:0140359">
    <property type="term" value="F:ABC-type transporter activity"/>
    <property type="evidence" value="ECO:0007669"/>
    <property type="project" value="InterPro"/>
</dbReference>
<evidence type="ECO:0000256" key="4">
    <source>
        <dbReference type="ARBA" id="ARBA00022989"/>
    </source>
</evidence>
<sequence length="530" mass="60922">MMNRLSNGLHLKSFQRTYDRARKGLLHGVTRDFKEIDLKMLRIQEKRELLDRVFSNVDQNEEYLKKLKARIDGRLCGQKSFTLGLQLLFKYYRGYIADYLHLVRSRKAKFSTLSNVCRIIKPGRLALLLGPPGSKLKVKKLYSSSYFYCLCIRKVTYNGHEMHEFVPQRTSAYINQYDVHIPLLTVRETLTFSAKCQGVGTGYGLDVCADTIVGNEMIRGISGGQKKRVTTGEMLVGPSNAFFIDNISNGLDSSTTFQIINSIWQSIHIFNKSALICFLQPPPETYELFDDIILLLEGQIVTSRKDQRQYWVNEEQPYHYVSVNKFAEAFKSFHVGRSIQRELATPFNRSKSHPAILTRSKYGANMKELMKACFSREVILMKRSVSMHLFRAIQMTKTHHDTLEDGIVYLGALYFGLASIMFAARFELPQTIDKLPMFYKQRDLLFYPSRAFSLPVAILGIPLSLIDVVLWVAPTYFLIGFDPSGISGLDIFSFLQRMHKCHMHFSDAWVHFLGTMLLQTQQEALQSYAF</sequence>
<evidence type="ECO:0000256" key="1">
    <source>
        <dbReference type="ARBA" id="ARBA00004141"/>
    </source>
</evidence>